<keyword evidence="6 7" id="KW-0472">Membrane</keyword>
<evidence type="ECO:0000256" key="5">
    <source>
        <dbReference type="ARBA" id="ARBA00022989"/>
    </source>
</evidence>
<dbReference type="InterPro" id="IPR032818">
    <property type="entry name" value="DedA-like"/>
</dbReference>
<keyword evidence="10" id="KW-1185">Reference proteome</keyword>
<reference evidence="9 10" key="1">
    <citation type="journal article" date="2019" name="Int. J. Syst. Evol. Microbiol.">
        <title>The Global Catalogue of Microorganisms (GCM) 10K type strain sequencing project: providing services to taxonomists for standard genome sequencing and annotation.</title>
        <authorList>
            <consortium name="The Broad Institute Genomics Platform"/>
            <consortium name="The Broad Institute Genome Sequencing Center for Infectious Disease"/>
            <person name="Wu L."/>
            <person name="Ma J."/>
        </authorList>
    </citation>
    <scope>NUCLEOTIDE SEQUENCE [LARGE SCALE GENOMIC DNA]</scope>
    <source>
        <strain evidence="9 10">JCM 13518</strain>
    </source>
</reference>
<evidence type="ECO:0000259" key="8">
    <source>
        <dbReference type="Pfam" id="PF09335"/>
    </source>
</evidence>
<comment type="caution">
    <text evidence="9">The sequence shown here is derived from an EMBL/GenBank/DDBJ whole genome shotgun (WGS) entry which is preliminary data.</text>
</comment>
<keyword evidence="5 7" id="KW-1133">Transmembrane helix</keyword>
<dbReference type="Pfam" id="PF09335">
    <property type="entry name" value="VTT_dom"/>
    <property type="match status" value="1"/>
</dbReference>
<proteinExistence type="inferred from homology"/>
<comment type="subcellular location">
    <subcellularLocation>
        <location evidence="1 7">Cell membrane</location>
        <topology evidence="1 7">Multi-pass membrane protein</topology>
    </subcellularLocation>
</comment>
<evidence type="ECO:0000313" key="9">
    <source>
        <dbReference type="EMBL" id="GAA1739649.1"/>
    </source>
</evidence>
<evidence type="ECO:0000256" key="7">
    <source>
        <dbReference type="RuleBase" id="RU367016"/>
    </source>
</evidence>
<dbReference type="EMBL" id="BAAAME010000004">
    <property type="protein sequence ID" value="GAA1739649.1"/>
    <property type="molecule type" value="Genomic_DNA"/>
</dbReference>
<name>A0ABN2JUW7_9ACTN</name>
<evidence type="ECO:0000256" key="6">
    <source>
        <dbReference type="ARBA" id="ARBA00023136"/>
    </source>
</evidence>
<comment type="similarity">
    <text evidence="2 7">Belongs to the DedA family.</text>
</comment>
<feature type="domain" description="VTT" evidence="8">
    <location>
        <begin position="26"/>
        <end position="150"/>
    </location>
</feature>
<dbReference type="RefSeq" id="WP_344200766.1">
    <property type="nucleotide sequence ID" value="NZ_BAAAME010000004.1"/>
</dbReference>
<feature type="transmembrane region" description="Helical" evidence="7">
    <location>
        <begin position="162"/>
        <end position="184"/>
    </location>
</feature>
<accession>A0ABN2JUW7</accession>
<dbReference type="PANTHER" id="PTHR30353">
    <property type="entry name" value="INNER MEMBRANE PROTEIN DEDA-RELATED"/>
    <property type="match status" value="1"/>
</dbReference>
<feature type="transmembrane region" description="Helical" evidence="7">
    <location>
        <begin position="135"/>
        <end position="156"/>
    </location>
</feature>
<evidence type="ECO:0000256" key="4">
    <source>
        <dbReference type="ARBA" id="ARBA00022692"/>
    </source>
</evidence>
<comment type="caution">
    <text evidence="7">Lacks conserved residue(s) required for the propagation of feature annotation.</text>
</comment>
<sequence length="225" mass="23462">MHVLWSLLAGLGIAFAESGLGIGMFLPGETAIVVLTATLPTWELMLLLGLLVAVGACAGDHVGYLLGRRYGDRLRTTRVVRRLGVEHFDRAMDLLRRRGAVAVFGTRLLPVLRTITPAAAGASGLSYRAFVTASFAGSCTWAAVYVGGGSVVAVAADAADGLFGRAVWIGLVVAVLVATPMVVVRVVGGARRVVAAPDVVSAERAIDAPRARRSSFSPLIGEIQL</sequence>
<dbReference type="InterPro" id="IPR032816">
    <property type="entry name" value="VTT_dom"/>
</dbReference>
<evidence type="ECO:0000256" key="2">
    <source>
        <dbReference type="ARBA" id="ARBA00010792"/>
    </source>
</evidence>
<protein>
    <recommendedName>
        <fullName evidence="8">VTT domain-containing protein</fullName>
    </recommendedName>
</protein>
<gene>
    <name evidence="9" type="ORF">GCM10009710_19920</name>
</gene>
<keyword evidence="4 7" id="KW-0812">Transmembrane</keyword>
<dbReference type="Proteomes" id="UP001501057">
    <property type="component" value="Unassembled WGS sequence"/>
</dbReference>
<dbReference type="PANTHER" id="PTHR30353:SF15">
    <property type="entry name" value="INNER MEMBRANE PROTEIN YABI"/>
    <property type="match status" value="1"/>
</dbReference>
<keyword evidence="3 7" id="KW-1003">Cell membrane</keyword>
<evidence type="ECO:0000256" key="1">
    <source>
        <dbReference type="ARBA" id="ARBA00004651"/>
    </source>
</evidence>
<organism evidence="9 10">
    <name type="scientific">Aeromicrobium alkaliterrae</name>
    <dbReference type="NCBI Taxonomy" id="302168"/>
    <lineage>
        <taxon>Bacteria</taxon>
        <taxon>Bacillati</taxon>
        <taxon>Actinomycetota</taxon>
        <taxon>Actinomycetes</taxon>
        <taxon>Propionibacteriales</taxon>
        <taxon>Nocardioidaceae</taxon>
        <taxon>Aeromicrobium</taxon>
    </lineage>
</organism>
<evidence type="ECO:0000256" key="3">
    <source>
        <dbReference type="ARBA" id="ARBA00022475"/>
    </source>
</evidence>
<feature type="transmembrane region" description="Helical" evidence="7">
    <location>
        <begin position="44"/>
        <end position="66"/>
    </location>
</feature>
<evidence type="ECO:0000313" key="10">
    <source>
        <dbReference type="Proteomes" id="UP001501057"/>
    </source>
</evidence>